<name>A0A7Y0LWN7_CELFI</name>
<evidence type="ECO:0000313" key="5">
    <source>
        <dbReference type="EMBL" id="NMR19266.1"/>
    </source>
</evidence>
<evidence type="ECO:0000256" key="2">
    <source>
        <dbReference type="ARBA" id="ARBA00022448"/>
    </source>
</evidence>
<accession>A0A7Y0LWN7</accession>
<keyword evidence="6" id="KW-1185">Reference proteome</keyword>
<dbReference type="Proteomes" id="UP000562124">
    <property type="component" value="Unassembled WGS sequence"/>
</dbReference>
<dbReference type="InterPro" id="IPR006059">
    <property type="entry name" value="SBP"/>
</dbReference>
<keyword evidence="3 4" id="KW-0732">Signal</keyword>
<evidence type="ECO:0000256" key="4">
    <source>
        <dbReference type="SAM" id="SignalP"/>
    </source>
</evidence>
<dbReference type="GO" id="GO:0055052">
    <property type="term" value="C:ATP-binding cassette (ABC) transporter complex, substrate-binding subunit-containing"/>
    <property type="evidence" value="ECO:0007669"/>
    <property type="project" value="TreeGrafter"/>
</dbReference>
<dbReference type="GO" id="GO:0042956">
    <property type="term" value="P:maltodextrin transmembrane transport"/>
    <property type="evidence" value="ECO:0007669"/>
    <property type="project" value="TreeGrafter"/>
</dbReference>
<dbReference type="GO" id="GO:0015768">
    <property type="term" value="P:maltose transport"/>
    <property type="evidence" value="ECO:0007669"/>
    <property type="project" value="TreeGrafter"/>
</dbReference>
<dbReference type="PANTHER" id="PTHR30061">
    <property type="entry name" value="MALTOSE-BINDING PERIPLASMIC PROTEIN"/>
    <property type="match status" value="1"/>
</dbReference>
<dbReference type="PANTHER" id="PTHR30061:SF50">
    <property type="entry name" value="MALTOSE_MALTODEXTRIN-BINDING PERIPLASMIC PROTEIN"/>
    <property type="match status" value="1"/>
</dbReference>
<dbReference type="Pfam" id="PF01547">
    <property type="entry name" value="SBP_bac_1"/>
    <property type="match status" value="1"/>
</dbReference>
<sequence length="431" mass="45000">MASKRALSAVALGAGAAMILGACGGAGGDTGSEAADGDNVLTWWHNSNNDPGKAYYEQVAADFEADNPGVTIEISAMAHEDMLTKLDAAFQTGAAPDVYMERGGGELASHVEAGLVQDLSEAAADEIEMIGPSISGWQYQDKTYALPFSVGVVGFWYNKALFQQAGITQAPATMDDLYEAIDKLKAAGIEPISVGAGDKWPAAHYWYYFAVRECSQEVLTDAAASRDFSDECFVKAGEDLQELVEKEPFNSGFLATPAQTGGTSASGLLATGKVAMELAGHWEPGVMQGLTEDKKGLGENTGWFPFPAVDGGEGDPTAPLGGGDAWACSAEAPPECVDFIKYLLSDEVQIGFAENDMGVPTNPAATGSVKDPALAQLVTVRDEAPYVQLYLDTLFGENVGGAMNDAIALMFAGQGSPQDIVDATQAAADSE</sequence>
<proteinExistence type="inferred from homology"/>
<comment type="caution">
    <text evidence="5">The sequence shown here is derived from an EMBL/GenBank/DDBJ whole genome shotgun (WGS) entry which is preliminary data.</text>
</comment>
<dbReference type="AlphaFoldDB" id="A0A7Y0LWN7"/>
<evidence type="ECO:0000256" key="3">
    <source>
        <dbReference type="ARBA" id="ARBA00022729"/>
    </source>
</evidence>
<dbReference type="GO" id="GO:1901982">
    <property type="term" value="F:maltose binding"/>
    <property type="evidence" value="ECO:0007669"/>
    <property type="project" value="TreeGrafter"/>
</dbReference>
<keyword evidence="2" id="KW-0813">Transport</keyword>
<evidence type="ECO:0000313" key="6">
    <source>
        <dbReference type="Proteomes" id="UP000562124"/>
    </source>
</evidence>
<dbReference type="SUPFAM" id="SSF53850">
    <property type="entry name" value="Periplasmic binding protein-like II"/>
    <property type="match status" value="1"/>
</dbReference>
<comment type="similarity">
    <text evidence="1">Belongs to the bacterial solute-binding protein 1 family.</text>
</comment>
<feature type="chain" id="PRO_5039452584" evidence="4">
    <location>
        <begin position="23"/>
        <end position="431"/>
    </location>
</feature>
<gene>
    <name evidence="5" type="ORF">HIR71_03385</name>
</gene>
<dbReference type="Gene3D" id="3.40.190.10">
    <property type="entry name" value="Periplasmic binding protein-like II"/>
    <property type="match status" value="2"/>
</dbReference>
<reference evidence="5 6" key="1">
    <citation type="submission" date="2020-04" db="EMBL/GenBank/DDBJ databases">
        <title>Sequencing and Assembly of C. fimi.</title>
        <authorList>
            <person name="Ramsey A.R."/>
        </authorList>
    </citation>
    <scope>NUCLEOTIDE SEQUENCE [LARGE SCALE GENOMIC DNA]</scope>
    <source>
        <strain evidence="5 6">SB</strain>
    </source>
</reference>
<organism evidence="5 6">
    <name type="scientific">Cellulomonas fimi</name>
    <dbReference type="NCBI Taxonomy" id="1708"/>
    <lineage>
        <taxon>Bacteria</taxon>
        <taxon>Bacillati</taxon>
        <taxon>Actinomycetota</taxon>
        <taxon>Actinomycetes</taxon>
        <taxon>Micrococcales</taxon>
        <taxon>Cellulomonadaceae</taxon>
        <taxon>Cellulomonas</taxon>
    </lineage>
</organism>
<dbReference type="EMBL" id="JABCJJ010000003">
    <property type="protein sequence ID" value="NMR19266.1"/>
    <property type="molecule type" value="Genomic_DNA"/>
</dbReference>
<protein>
    <submittedName>
        <fullName evidence="5">Extracellular solute-binding protein</fullName>
    </submittedName>
</protein>
<evidence type="ECO:0000256" key="1">
    <source>
        <dbReference type="ARBA" id="ARBA00008520"/>
    </source>
</evidence>
<dbReference type="PROSITE" id="PS51257">
    <property type="entry name" value="PROKAR_LIPOPROTEIN"/>
    <property type="match status" value="1"/>
</dbReference>
<dbReference type="RefSeq" id="WP_169323432.1">
    <property type="nucleotide sequence ID" value="NZ_JABCJJ010000003.1"/>
</dbReference>
<feature type="signal peptide" evidence="4">
    <location>
        <begin position="1"/>
        <end position="22"/>
    </location>
</feature>